<reference evidence="4 5" key="1">
    <citation type="submission" date="2018-08" db="EMBL/GenBank/DDBJ databases">
        <title>Genomic investigation of the strawberry pathogen Phytophthora fragariae indicates pathogenicity is determined by transcriptional variation in three key races.</title>
        <authorList>
            <person name="Adams T.M."/>
            <person name="Armitage A.D."/>
            <person name="Sobczyk M.K."/>
            <person name="Bates H.J."/>
            <person name="Dunwell J.M."/>
            <person name="Nellist C.F."/>
            <person name="Harrison R.J."/>
        </authorList>
    </citation>
    <scope>NUCLEOTIDE SEQUENCE [LARGE SCALE GENOMIC DNA]</scope>
    <source>
        <strain evidence="4 5">BC-1</strain>
    </source>
</reference>
<dbReference type="PROSITE" id="PS50158">
    <property type="entry name" value="ZF_CCHC"/>
    <property type="match status" value="1"/>
</dbReference>
<feature type="domain" description="CCHC-type" evidence="3">
    <location>
        <begin position="367"/>
        <end position="381"/>
    </location>
</feature>
<dbReference type="InterPro" id="IPR036875">
    <property type="entry name" value="Znf_CCHC_sf"/>
</dbReference>
<dbReference type="InterPro" id="IPR043502">
    <property type="entry name" value="DNA/RNA_pol_sf"/>
</dbReference>
<gene>
    <name evidence="4" type="ORF">PF002_g29406</name>
</gene>
<feature type="region of interest" description="Disordered" evidence="2">
    <location>
        <begin position="409"/>
        <end position="583"/>
    </location>
</feature>
<dbReference type="InterPro" id="IPR001878">
    <property type="entry name" value="Znf_CCHC"/>
</dbReference>
<accession>A0A6A3VXR6</accession>
<keyword evidence="1" id="KW-0862">Zinc</keyword>
<dbReference type="EMBL" id="QXGD01004007">
    <property type="protein sequence ID" value="KAE9173055.1"/>
    <property type="molecule type" value="Genomic_DNA"/>
</dbReference>
<feature type="compositionally biased region" description="Gly residues" evidence="2">
    <location>
        <begin position="316"/>
        <end position="353"/>
    </location>
</feature>
<organism evidence="4 5">
    <name type="scientific">Phytophthora fragariae</name>
    <dbReference type="NCBI Taxonomy" id="53985"/>
    <lineage>
        <taxon>Eukaryota</taxon>
        <taxon>Sar</taxon>
        <taxon>Stramenopiles</taxon>
        <taxon>Oomycota</taxon>
        <taxon>Peronosporomycetes</taxon>
        <taxon>Peronosporales</taxon>
        <taxon>Peronosporaceae</taxon>
        <taxon>Phytophthora</taxon>
    </lineage>
</organism>
<keyword evidence="1" id="KW-0479">Metal-binding</keyword>
<protein>
    <recommendedName>
        <fullName evidence="3">CCHC-type domain-containing protein</fullName>
    </recommendedName>
</protein>
<feature type="compositionally biased region" description="Basic and acidic residues" evidence="2">
    <location>
        <begin position="541"/>
        <end position="554"/>
    </location>
</feature>
<feature type="compositionally biased region" description="Basic and acidic residues" evidence="2">
    <location>
        <begin position="460"/>
        <end position="495"/>
    </location>
</feature>
<comment type="caution">
    <text evidence="4">The sequence shown here is derived from an EMBL/GenBank/DDBJ whole genome shotgun (WGS) entry which is preliminary data.</text>
</comment>
<evidence type="ECO:0000313" key="5">
    <source>
        <dbReference type="Proteomes" id="UP000440367"/>
    </source>
</evidence>
<evidence type="ECO:0000259" key="3">
    <source>
        <dbReference type="PROSITE" id="PS50158"/>
    </source>
</evidence>
<evidence type="ECO:0000256" key="2">
    <source>
        <dbReference type="SAM" id="MobiDB-lite"/>
    </source>
</evidence>
<feature type="compositionally biased region" description="Low complexity" evidence="2">
    <location>
        <begin position="527"/>
        <end position="539"/>
    </location>
</feature>
<feature type="region of interest" description="Disordered" evidence="2">
    <location>
        <begin position="649"/>
        <end position="686"/>
    </location>
</feature>
<evidence type="ECO:0000256" key="1">
    <source>
        <dbReference type="PROSITE-ProRule" id="PRU00047"/>
    </source>
</evidence>
<dbReference type="SUPFAM" id="SSF57756">
    <property type="entry name" value="Retrovirus zinc finger-like domains"/>
    <property type="match status" value="1"/>
</dbReference>
<dbReference type="Gene3D" id="3.10.10.10">
    <property type="entry name" value="HIV Type 1 Reverse Transcriptase, subunit A, domain 1"/>
    <property type="match status" value="1"/>
</dbReference>
<dbReference type="GO" id="GO:0008270">
    <property type="term" value="F:zinc ion binding"/>
    <property type="evidence" value="ECO:0007669"/>
    <property type="project" value="UniProtKB-KW"/>
</dbReference>
<feature type="compositionally biased region" description="Low complexity" evidence="2">
    <location>
        <begin position="501"/>
        <end position="517"/>
    </location>
</feature>
<dbReference type="SUPFAM" id="SSF56672">
    <property type="entry name" value="DNA/RNA polymerases"/>
    <property type="match status" value="1"/>
</dbReference>
<dbReference type="AlphaFoldDB" id="A0A6A3VXR6"/>
<proteinExistence type="predicted"/>
<name>A0A6A3VXR6_9STRA</name>
<keyword evidence="1" id="KW-0863">Zinc-finger</keyword>
<dbReference type="GO" id="GO:0003676">
    <property type="term" value="F:nucleic acid binding"/>
    <property type="evidence" value="ECO:0007669"/>
    <property type="project" value="InterPro"/>
</dbReference>
<sequence length="1168" mass="127848">MDWWEVLNPAQQRAMMKRFITQPTVIAAPAPVATTAMDTQPRRTKRKKLLIDDFKGTASESVEAWLATVPHEVSRQRALGGDTWTSEELFYGVTAHLKGAASKWFISVSEEMDAEEPGERLTDFADSLTEIGFGKRVLAESYVEAFLNGLNNEITAMQVRTSEPRTLDEAVQFAVDKCGEYGEGHRVTDWRVAKRRYREGRELAEDDAAATKHKKVKTEPDQIDWKKLGLGFGVGLDTPPNYDTAGRAVSGLAKASVKDPLSLVALQALVMASGVQDPKPAACKPKAAKTLEIKTEEDVHAPATGAQDNQQTHNRYGGGGGYRGPGGSGGRQGSGGGRGAGRGGGRSAYGPPGGYKSIAQRKAETSCGHCGEAGHWWRECRIHLAEETKMEQENAASSNQAAVEAGTLLPVDEGHPGGSTRPCGRTSARAARRVQTRTTAQEAGLERSEGQAPARLAKRKSGDDHGTAEVPGKDNEVESPTEAKHVEEETMRTPDEGDTNSSAARTAAESAAESILAEMEEAGGSGQPASTTAATAGSSDEADRAHTAEEDHASKPRKGLTRQQLLVSGGRTVAARRRQRRTEQELATLQSILMPELRERRAERAKVLRLIVKTLIAEVNTAVDAGGKKQRQRRVQAVVAEARQVELAAMNQGRSDGKDAPQTVARKKTRRDESRATATAATEKNKTEDEWFECMRQYALELPEELVEEGTLAEMRAARRSAAKAVKRYKIARRGYRLHRRRRMMDRVRATEAAKPVQQRRRIKRGYHYERQGHYGDVELVPDAKGKPLRTAQLRATGASSPSCLPTALLALSKAHTQEVRLASCAQFSVAGRDLRKYGRCITRNAPVDVRITVDALLVDGQGDEFLVGEDWMADKPVKMDFGSRELKYREADGQKVILPFTCHGVTTLQQAGERQANVRLAKTVKMTTNTLNLVRVKVDAPDGTTGVFVPKPSSKRHLMMSPTAATVHEGVVRVAVLNIEGKREKLPAREVLGTWVPTDDTMQMLSLNGELEKARVKEWVSTLKKEDGEPLKNEASLDIGDMEPDERDLVIALLRQYASIVEKKEGCPPLAKATVEHHINTGDTAPIMLRRRRHAVSENTLIDKEVDTMLSQGVIEEGEGAWGFPVVIVRKKDGSTSTRCREWTRRWKPCMARGGSLVWTCTPATGS</sequence>
<evidence type="ECO:0000313" key="4">
    <source>
        <dbReference type="EMBL" id="KAE9173055.1"/>
    </source>
</evidence>
<dbReference type="Proteomes" id="UP000440367">
    <property type="component" value="Unassembled WGS sequence"/>
</dbReference>
<feature type="region of interest" description="Disordered" evidence="2">
    <location>
        <begin position="299"/>
        <end position="357"/>
    </location>
</feature>